<evidence type="ECO:0000313" key="2">
    <source>
        <dbReference type="Proteomes" id="UP001642540"/>
    </source>
</evidence>
<keyword evidence="2" id="KW-1185">Reference proteome</keyword>
<dbReference type="PANTHER" id="PTHR45877">
    <property type="entry name" value="E3 UBIQUITIN-PROTEIN LIGASE SIAH2"/>
    <property type="match status" value="1"/>
</dbReference>
<evidence type="ECO:0000313" key="1">
    <source>
        <dbReference type="EMBL" id="CAL8097506.1"/>
    </source>
</evidence>
<evidence type="ECO:0008006" key="3">
    <source>
        <dbReference type="Google" id="ProtNLM"/>
    </source>
</evidence>
<proteinExistence type="predicted"/>
<comment type="caution">
    <text evidence="1">The sequence shown here is derived from an EMBL/GenBank/DDBJ whole genome shotgun (WGS) entry which is preliminary data.</text>
</comment>
<dbReference type="Proteomes" id="UP001642540">
    <property type="component" value="Unassembled WGS sequence"/>
</dbReference>
<dbReference type="EMBL" id="CAXLJM020000028">
    <property type="protein sequence ID" value="CAL8097506.1"/>
    <property type="molecule type" value="Genomic_DNA"/>
</dbReference>
<name>A0ABP1QG85_9HEXA</name>
<protein>
    <recommendedName>
        <fullName evidence="3">RING-type E3 ubiquitin transferase</fullName>
    </recommendedName>
</protein>
<accession>A0ABP1QG85</accession>
<gene>
    <name evidence="1" type="ORF">ODALV1_LOCUS9661</name>
</gene>
<organism evidence="1 2">
    <name type="scientific">Orchesella dallaii</name>
    <dbReference type="NCBI Taxonomy" id="48710"/>
    <lineage>
        <taxon>Eukaryota</taxon>
        <taxon>Metazoa</taxon>
        <taxon>Ecdysozoa</taxon>
        <taxon>Arthropoda</taxon>
        <taxon>Hexapoda</taxon>
        <taxon>Collembola</taxon>
        <taxon>Entomobryomorpha</taxon>
        <taxon>Entomobryoidea</taxon>
        <taxon>Orchesellidae</taxon>
        <taxon>Orchesellinae</taxon>
        <taxon>Orchesella</taxon>
    </lineage>
</organism>
<dbReference type="InterPro" id="IPR004162">
    <property type="entry name" value="SINA-like_animal"/>
</dbReference>
<dbReference type="PANTHER" id="PTHR45877:SF2">
    <property type="entry name" value="E3 UBIQUITIN-PROTEIN LIGASE SINA-RELATED"/>
    <property type="match status" value="1"/>
</dbReference>
<reference evidence="1 2" key="1">
    <citation type="submission" date="2024-08" db="EMBL/GenBank/DDBJ databases">
        <authorList>
            <person name="Cucini C."/>
            <person name="Frati F."/>
        </authorList>
    </citation>
    <scope>NUCLEOTIDE SEQUENCE [LARGE SCALE GENOMIC DNA]</scope>
</reference>
<sequence length="277" mass="31939">MSSSSSVAENGPFSKTSAKSLRRMKCLSCKIVVFPPVLQCKYKHSVCNFCRKKLDTCPDSDCKENIESATRSAVAEKFLEKHVLRCTYFREGTGCMEATLNEEADLMQAHETICHFREVKCLVPGCYKHVRFMELSEHFDMVHTLPRHPCENIVFNTSQMIMKKEILNETCGERSHKTAVAYAVHEDCIFLVIFRMNSLRLPVFEISSIVHPYYTEPVHMEYRCKIIAKNEEDSFAHYEWSGPVNQTFPLTPLLSVRDELAKLKWIVTVNVFPCVDY</sequence>